<evidence type="ECO:0000313" key="2">
    <source>
        <dbReference type="Proteomes" id="UP000805193"/>
    </source>
</evidence>
<name>A0AC60QE94_IXOPE</name>
<protein>
    <submittedName>
        <fullName evidence="1">Uncharacterized protein</fullName>
    </submittedName>
</protein>
<accession>A0AC60QE94</accession>
<gene>
    <name evidence="1" type="ORF">HPB47_022021</name>
</gene>
<keyword evidence="2" id="KW-1185">Reference proteome</keyword>
<dbReference type="EMBL" id="JABSTQ010009249">
    <property type="protein sequence ID" value="KAG0431177.1"/>
    <property type="molecule type" value="Genomic_DNA"/>
</dbReference>
<sequence length="98" mass="11567">MLEELTWFTCRICLRQLELNEKWEERVEGLVEELRKGECRGAALEVEVRELKESLMAKSESIARQLDRQFEEIDARVKAEEEKREAVETEAGRAKTQR</sequence>
<organism evidence="1 2">
    <name type="scientific">Ixodes persulcatus</name>
    <name type="common">Taiga tick</name>
    <dbReference type="NCBI Taxonomy" id="34615"/>
    <lineage>
        <taxon>Eukaryota</taxon>
        <taxon>Metazoa</taxon>
        <taxon>Ecdysozoa</taxon>
        <taxon>Arthropoda</taxon>
        <taxon>Chelicerata</taxon>
        <taxon>Arachnida</taxon>
        <taxon>Acari</taxon>
        <taxon>Parasitiformes</taxon>
        <taxon>Ixodida</taxon>
        <taxon>Ixodoidea</taxon>
        <taxon>Ixodidae</taxon>
        <taxon>Ixodinae</taxon>
        <taxon>Ixodes</taxon>
    </lineage>
</organism>
<reference evidence="1 2" key="1">
    <citation type="journal article" date="2020" name="Cell">
        <title>Large-Scale Comparative Analyses of Tick Genomes Elucidate Their Genetic Diversity and Vector Capacities.</title>
        <authorList>
            <consortium name="Tick Genome and Microbiome Consortium (TIGMIC)"/>
            <person name="Jia N."/>
            <person name="Wang J."/>
            <person name="Shi W."/>
            <person name="Du L."/>
            <person name="Sun Y."/>
            <person name="Zhan W."/>
            <person name="Jiang J.F."/>
            <person name="Wang Q."/>
            <person name="Zhang B."/>
            <person name="Ji P."/>
            <person name="Bell-Sakyi L."/>
            <person name="Cui X.M."/>
            <person name="Yuan T.T."/>
            <person name="Jiang B.G."/>
            <person name="Yang W.F."/>
            <person name="Lam T.T."/>
            <person name="Chang Q.C."/>
            <person name="Ding S.J."/>
            <person name="Wang X.J."/>
            <person name="Zhu J.G."/>
            <person name="Ruan X.D."/>
            <person name="Zhao L."/>
            <person name="Wei J.T."/>
            <person name="Ye R.Z."/>
            <person name="Que T.C."/>
            <person name="Du C.H."/>
            <person name="Zhou Y.H."/>
            <person name="Cheng J.X."/>
            <person name="Dai P.F."/>
            <person name="Guo W.B."/>
            <person name="Han X.H."/>
            <person name="Huang E.J."/>
            <person name="Li L.F."/>
            <person name="Wei W."/>
            <person name="Gao Y.C."/>
            <person name="Liu J.Z."/>
            <person name="Shao H.Z."/>
            <person name="Wang X."/>
            <person name="Wang C.C."/>
            <person name="Yang T.C."/>
            <person name="Huo Q.B."/>
            <person name="Li W."/>
            <person name="Chen H.Y."/>
            <person name="Chen S.E."/>
            <person name="Zhou L.G."/>
            <person name="Ni X.B."/>
            <person name="Tian J.H."/>
            <person name="Sheng Y."/>
            <person name="Liu T."/>
            <person name="Pan Y.S."/>
            <person name="Xia L.Y."/>
            <person name="Li J."/>
            <person name="Zhao F."/>
            <person name="Cao W.C."/>
        </authorList>
    </citation>
    <scope>NUCLEOTIDE SEQUENCE [LARGE SCALE GENOMIC DNA]</scope>
    <source>
        <strain evidence="1">Iper-2018</strain>
    </source>
</reference>
<dbReference type="Proteomes" id="UP000805193">
    <property type="component" value="Unassembled WGS sequence"/>
</dbReference>
<proteinExistence type="predicted"/>
<comment type="caution">
    <text evidence="1">The sequence shown here is derived from an EMBL/GenBank/DDBJ whole genome shotgun (WGS) entry which is preliminary data.</text>
</comment>
<evidence type="ECO:0000313" key="1">
    <source>
        <dbReference type="EMBL" id="KAG0431177.1"/>
    </source>
</evidence>